<accession>A0AA41G395</accession>
<sequence>MGDESVTDDPDDAPPWWDENVDIREELDLPGYDAPKFQDGTYVHTVVERLESRLDCQIQFIDPSPKKASRWEIRVDGDPVETVHRTRDVDANTVFGITEAEFERVVESNVTTDD</sequence>
<dbReference type="AlphaFoldDB" id="A0AA41G395"/>
<dbReference type="EMBL" id="JAHQXE010000006">
    <property type="protein sequence ID" value="MBV0903530.1"/>
    <property type="molecule type" value="Genomic_DNA"/>
</dbReference>
<dbReference type="RefSeq" id="WP_162414586.1">
    <property type="nucleotide sequence ID" value="NZ_JAHQXE010000006.1"/>
</dbReference>
<comment type="caution">
    <text evidence="1">The sequence shown here is derived from an EMBL/GenBank/DDBJ whole genome shotgun (WGS) entry which is preliminary data.</text>
</comment>
<gene>
    <name evidence="1" type="ORF">KTS37_17240</name>
</gene>
<organism evidence="1 2">
    <name type="scientific">Haloarcula salina</name>
    <dbReference type="NCBI Taxonomy" id="1429914"/>
    <lineage>
        <taxon>Archaea</taxon>
        <taxon>Methanobacteriati</taxon>
        <taxon>Methanobacteriota</taxon>
        <taxon>Stenosarchaea group</taxon>
        <taxon>Halobacteria</taxon>
        <taxon>Halobacteriales</taxon>
        <taxon>Haloarculaceae</taxon>
        <taxon>Haloarcula</taxon>
    </lineage>
</organism>
<protein>
    <submittedName>
        <fullName evidence="1">Uncharacterized protein</fullName>
    </submittedName>
</protein>
<dbReference type="Proteomes" id="UP001166304">
    <property type="component" value="Unassembled WGS sequence"/>
</dbReference>
<proteinExistence type="predicted"/>
<evidence type="ECO:0000313" key="1">
    <source>
        <dbReference type="EMBL" id="MBV0903530.1"/>
    </source>
</evidence>
<name>A0AA41G395_9EURY</name>
<keyword evidence="2" id="KW-1185">Reference proteome</keyword>
<evidence type="ECO:0000313" key="2">
    <source>
        <dbReference type="Proteomes" id="UP001166304"/>
    </source>
</evidence>
<reference evidence="1" key="1">
    <citation type="submission" date="2021-06" db="EMBL/GenBank/DDBJ databases">
        <title>New haloarchaea isolates fom saline soil.</title>
        <authorList>
            <person name="Duran-Viseras A."/>
            <person name="Sanchez-Porro C.S."/>
            <person name="Ventosa A."/>
        </authorList>
    </citation>
    <scope>NUCLEOTIDE SEQUENCE</scope>
    <source>
        <strain evidence="1">JCM 18369</strain>
    </source>
</reference>